<dbReference type="PANTHER" id="PTHR30419">
    <property type="entry name" value="HTH-TYPE TRANSCRIPTIONAL REGULATOR YBHD"/>
    <property type="match status" value="1"/>
</dbReference>
<dbReference type="PROSITE" id="PS50931">
    <property type="entry name" value="HTH_LYSR"/>
    <property type="match status" value="1"/>
</dbReference>
<evidence type="ECO:0000256" key="1">
    <source>
        <dbReference type="ARBA" id="ARBA00009437"/>
    </source>
</evidence>
<protein>
    <submittedName>
        <fullName evidence="6">LysR family transcriptional regulator</fullName>
    </submittedName>
</protein>
<dbReference type="Gene3D" id="1.10.10.10">
    <property type="entry name" value="Winged helix-like DNA-binding domain superfamily/Winged helix DNA-binding domain"/>
    <property type="match status" value="1"/>
</dbReference>
<keyword evidence="4" id="KW-0804">Transcription</keyword>
<name>A0A7K1Y5Y9_9SPHI</name>
<feature type="domain" description="HTH lysR-type" evidence="5">
    <location>
        <begin position="1"/>
        <end position="58"/>
    </location>
</feature>
<dbReference type="GO" id="GO:0003700">
    <property type="term" value="F:DNA-binding transcription factor activity"/>
    <property type="evidence" value="ECO:0007669"/>
    <property type="project" value="InterPro"/>
</dbReference>
<comment type="similarity">
    <text evidence="1">Belongs to the LysR transcriptional regulatory family.</text>
</comment>
<keyword evidence="3" id="KW-0238">DNA-binding</keyword>
<dbReference type="SUPFAM" id="SSF46785">
    <property type="entry name" value="Winged helix' DNA-binding domain"/>
    <property type="match status" value="1"/>
</dbReference>
<dbReference type="PANTHER" id="PTHR30419:SF29">
    <property type="entry name" value="LYSR-FAMILY TRANSCRIPTIONAL REGULATOR"/>
    <property type="match status" value="1"/>
</dbReference>
<evidence type="ECO:0000256" key="3">
    <source>
        <dbReference type="ARBA" id="ARBA00023125"/>
    </source>
</evidence>
<dbReference type="Pfam" id="PF03466">
    <property type="entry name" value="LysR_substrate"/>
    <property type="match status" value="1"/>
</dbReference>
<keyword evidence="2" id="KW-0805">Transcription regulation</keyword>
<evidence type="ECO:0000259" key="5">
    <source>
        <dbReference type="PROSITE" id="PS50931"/>
    </source>
</evidence>
<dbReference type="AlphaFoldDB" id="A0A7K1Y5Y9"/>
<organism evidence="6 7">
    <name type="scientific">Hufsiella arboris</name>
    <dbReference type="NCBI Taxonomy" id="2695275"/>
    <lineage>
        <taxon>Bacteria</taxon>
        <taxon>Pseudomonadati</taxon>
        <taxon>Bacteroidota</taxon>
        <taxon>Sphingobacteriia</taxon>
        <taxon>Sphingobacteriales</taxon>
        <taxon>Sphingobacteriaceae</taxon>
        <taxon>Hufsiella</taxon>
    </lineage>
</organism>
<dbReference type="Gene3D" id="3.40.190.10">
    <property type="entry name" value="Periplasmic binding protein-like II"/>
    <property type="match status" value="2"/>
</dbReference>
<evidence type="ECO:0000313" key="6">
    <source>
        <dbReference type="EMBL" id="MXV49996.1"/>
    </source>
</evidence>
<dbReference type="GO" id="GO:0003677">
    <property type="term" value="F:DNA binding"/>
    <property type="evidence" value="ECO:0007669"/>
    <property type="project" value="UniProtKB-KW"/>
</dbReference>
<comment type="caution">
    <text evidence="6">The sequence shown here is derived from an EMBL/GenBank/DDBJ whole genome shotgun (WGS) entry which is preliminary data.</text>
</comment>
<dbReference type="Proteomes" id="UP000466586">
    <property type="component" value="Unassembled WGS sequence"/>
</dbReference>
<evidence type="ECO:0000256" key="2">
    <source>
        <dbReference type="ARBA" id="ARBA00023015"/>
    </source>
</evidence>
<dbReference type="Pfam" id="PF00126">
    <property type="entry name" value="HTH_1"/>
    <property type="match status" value="1"/>
</dbReference>
<reference evidence="6 7" key="1">
    <citation type="submission" date="2019-11" db="EMBL/GenBank/DDBJ databases">
        <title>Pedobacter sp. HMF7647 Genome sequencing and assembly.</title>
        <authorList>
            <person name="Kang H."/>
            <person name="Kim H."/>
            <person name="Joh K."/>
        </authorList>
    </citation>
    <scope>NUCLEOTIDE SEQUENCE [LARGE SCALE GENOMIC DNA]</scope>
    <source>
        <strain evidence="6 7">HMF7647</strain>
    </source>
</reference>
<dbReference type="GO" id="GO:0005829">
    <property type="term" value="C:cytosol"/>
    <property type="evidence" value="ECO:0007669"/>
    <property type="project" value="TreeGrafter"/>
</dbReference>
<dbReference type="CDD" id="cd08411">
    <property type="entry name" value="PBP2_OxyR"/>
    <property type="match status" value="1"/>
</dbReference>
<proteinExistence type="inferred from homology"/>
<dbReference type="InterPro" id="IPR000847">
    <property type="entry name" value="LysR_HTH_N"/>
</dbReference>
<dbReference type="InterPro" id="IPR050950">
    <property type="entry name" value="HTH-type_LysR_regulators"/>
</dbReference>
<keyword evidence="7" id="KW-1185">Reference proteome</keyword>
<evidence type="ECO:0000313" key="7">
    <source>
        <dbReference type="Proteomes" id="UP000466586"/>
    </source>
</evidence>
<dbReference type="InterPro" id="IPR036390">
    <property type="entry name" value="WH_DNA-bd_sf"/>
</dbReference>
<dbReference type="InterPro" id="IPR036388">
    <property type="entry name" value="WH-like_DNA-bd_sf"/>
</dbReference>
<dbReference type="PRINTS" id="PR00039">
    <property type="entry name" value="HTHLYSR"/>
</dbReference>
<accession>A0A7K1Y5Y9</accession>
<dbReference type="InterPro" id="IPR005119">
    <property type="entry name" value="LysR_subst-bd"/>
</dbReference>
<evidence type="ECO:0000256" key="4">
    <source>
        <dbReference type="ARBA" id="ARBA00023163"/>
    </source>
</evidence>
<dbReference type="SUPFAM" id="SSF53850">
    <property type="entry name" value="Periplasmic binding protein-like II"/>
    <property type="match status" value="1"/>
</dbReference>
<sequence>MTLVQLEYIVAVDLYRSFVLAAEKCFVTQPTLSMQIQKLEETLGAKLFDRSRQPVTPTEIGIQIIEQAKNILAESAKLKELISIQKGEIKGELKVGIIPTIAPYLLPKLIPVFTNKYPELKLQVWELTTEQIVQQLKTGLLNCGVLSTPLEESSLSETPLFYENFVAYLCKGSPHLKKKSIVAEDIDPAELWLLNEGHCMRNQVMNMCNLKRTVNEERNFEYNTGSIETLKRMVDLNQGITILPELSLADFSSRQLDRVRYFKNPEPVREISIITHRNFLKQSAIKAFQDEILSIIPKQMRSTKKKEVMEIYR</sequence>
<dbReference type="FunFam" id="1.10.10.10:FF:000001">
    <property type="entry name" value="LysR family transcriptional regulator"/>
    <property type="match status" value="1"/>
</dbReference>
<gene>
    <name evidence="6" type="ORF">GS399_03360</name>
</gene>
<dbReference type="EMBL" id="WVHT01000001">
    <property type="protein sequence ID" value="MXV49996.1"/>
    <property type="molecule type" value="Genomic_DNA"/>
</dbReference>
<dbReference type="RefSeq" id="WP_160843154.1">
    <property type="nucleotide sequence ID" value="NZ_WVHT01000001.1"/>
</dbReference>